<dbReference type="PANTHER" id="PTHR46060">
    <property type="entry name" value="MARINER MOS1 TRANSPOSASE-LIKE PROTEIN"/>
    <property type="match status" value="1"/>
</dbReference>
<dbReference type="PANTHER" id="PTHR46060:SF1">
    <property type="entry name" value="MARINER MOS1 TRANSPOSASE-LIKE PROTEIN"/>
    <property type="match status" value="1"/>
</dbReference>
<sequence>MIQRVLFAKEKLKSVKVLDADGFKKFATGDETWLYFDNDQDAQWIKRREPRPERYRKLIGAPQVMLTVFFSGERILSAHQLPQKSNMNAEVFINDILIPLETKKNSIFNRIKHPPYSPDLSPCDYYLFGVLKSKLKGMHFTSADEGHEVAINILESIPSIQLLNALSAWATRLDYIIEHKGQNYNRK</sequence>
<dbReference type="Proteomes" id="UP000324800">
    <property type="component" value="Unassembled WGS sequence"/>
</dbReference>
<dbReference type="InterPro" id="IPR036397">
    <property type="entry name" value="RNaseH_sf"/>
</dbReference>
<gene>
    <name evidence="1" type="ORF">EZS28_008743</name>
</gene>
<protein>
    <recommendedName>
        <fullName evidence="3">Mariner mos1 transposase</fullName>
    </recommendedName>
</protein>
<dbReference type="EMBL" id="SNRW01001606">
    <property type="protein sequence ID" value="KAA6395731.1"/>
    <property type="molecule type" value="Genomic_DNA"/>
</dbReference>
<evidence type="ECO:0000313" key="2">
    <source>
        <dbReference type="Proteomes" id="UP000324800"/>
    </source>
</evidence>
<dbReference type="Gene3D" id="3.30.420.10">
    <property type="entry name" value="Ribonuclease H-like superfamily/Ribonuclease H"/>
    <property type="match status" value="1"/>
</dbReference>
<dbReference type="AlphaFoldDB" id="A0A5J4WLJ2"/>
<accession>A0A5J4WLJ2</accession>
<comment type="caution">
    <text evidence="1">The sequence shown here is derived from an EMBL/GenBank/DDBJ whole genome shotgun (WGS) entry which is preliminary data.</text>
</comment>
<evidence type="ECO:0000313" key="1">
    <source>
        <dbReference type="EMBL" id="KAA6395731.1"/>
    </source>
</evidence>
<name>A0A5J4WLJ2_9EUKA</name>
<dbReference type="OrthoDB" id="10017160at2759"/>
<reference evidence="1 2" key="1">
    <citation type="submission" date="2019-03" db="EMBL/GenBank/DDBJ databases">
        <title>Single cell metagenomics reveals metabolic interactions within the superorganism composed of flagellate Streblomastix strix and complex community of Bacteroidetes bacteria on its surface.</title>
        <authorList>
            <person name="Treitli S.C."/>
            <person name="Kolisko M."/>
            <person name="Husnik F."/>
            <person name="Keeling P."/>
            <person name="Hampl V."/>
        </authorList>
    </citation>
    <scope>NUCLEOTIDE SEQUENCE [LARGE SCALE GENOMIC DNA]</scope>
    <source>
        <strain evidence="1">ST1C</strain>
    </source>
</reference>
<dbReference type="InterPro" id="IPR052709">
    <property type="entry name" value="Transposase-MT_Hybrid"/>
</dbReference>
<evidence type="ECO:0008006" key="3">
    <source>
        <dbReference type="Google" id="ProtNLM"/>
    </source>
</evidence>
<dbReference type="GO" id="GO:0003676">
    <property type="term" value="F:nucleic acid binding"/>
    <property type="evidence" value="ECO:0007669"/>
    <property type="project" value="InterPro"/>
</dbReference>
<organism evidence="1 2">
    <name type="scientific">Streblomastix strix</name>
    <dbReference type="NCBI Taxonomy" id="222440"/>
    <lineage>
        <taxon>Eukaryota</taxon>
        <taxon>Metamonada</taxon>
        <taxon>Preaxostyla</taxon>
        <taxon>Oxymonadida</taxon>
        <taxon>Streblomastigidae</taxon>
        <taxon>Streblomastix</taxon>
    </lineage>
</organism>
<proteinExistence type="predicted"/>